<dbReference type="Proteomes" id="UP000001075">
    <property type="component" value="Unassembled WGS sequence"/>
</dbReference>
<organism evidence="1 2">
    <name type="scientific">Cricetulus griseus</name>
    <name type="common">Chinese hamster</name>
    <name type="synonym">Cricetulus barabensis griseus</name>
    <dbReference type="NCBI Taxonomy" id="10029"/>
    <lineage>
        <taxon>Eukaryota</taxon>
        <taxon>Metazoa</taxon>
        <taxon>Chordata</taxon>
        <taxon>Craniata</taxon>
        <taxon>Vertebrata</taxon>
        <taxon>Euteleostomi</taxon>
        <taxon>Mammalia</taxon>
        <taxon>Eutheria</taxon>
        <taxon>Euarchontoglires</taxon>
        <taxon>Glires</taxon>
        <taxon>Rodentia</taxon>
        <taxon>Myomorpha</taxon>
        <taxon>Muroidea</taxon>
        <taxon>Cricetidae</taxon>
        <taxon>Cricetinae</taxon>
        <taxon>Cricetulus</taxon>
    </lineage>
</organism>
<dbReference type="EMBL" id="JH000062">
    <property type="protein sequence ID" value="EGV97980.1"/>
    <property type="molecule type" value="Genomic_DNA"/>
</dbReference>
<evidence type="ECO:0000313" key="1">
    <source>
        <dbReference type="EMBL" id="EGV97980.1"/>
    </source>
</evidence>
<name>G3GXX8_CRIGR</name>
<sequence length="59" mass="6679">MSLSFCFVCLHRQVVSTLEVFLSYVPYRIRLERLSTSPFTPVLCSAGRTQPHTSRSSSV</sequence>
<dbReference type="AlphaFoldDB" id="G3GXX8"/>
<protein>
    <submittedName>
        <fullName evidence="1">Uncharacterized protein</fullName>
    </submittedName>
</protein>
<proteinExistence type="predicted"/>
<evidence type="ECO:0000313" key="2">
    <source>
        <dbReference type="Proteomes" id="UP000001075"/>
    </source>
</evidence>
<gene>
    <name evidence="1" type="ORF">I79_002623</name>
</gene>
<dbReference type="InParanoid" id="G3GXX8"/>
<reference evidence="2" key="1">
    <citation type="journal article" date="2011" name="Nat. Biotechnol.">
        <title>The genomic sequence of the Chinese hamster ovary (CHO)-K1 cell line.</title>
        <authorList>
            <person name="Xu X."/>
            <person name="Nagarajan H."/>
            <person name="Lewis N.E."/>
            <person name="Pan S."/>
            <person name="Cai Z."/>
            <person name="Liu X."/>
            <person name="Chen W."/>
            <person name="Xie M."/>
            <person name="Wang W."/>
            <person name="Hammond S."/>
            <person name="Andersen M.R."/>
            <person name="Neff N."/>
            <person name="Passarelli B."/>
            <person name="Koh W."/>
            <person name="Fan H.C."/>
            <person name="Wang J."/>
            <person name="Gui Y."/>
            <person name="Lee K.H."/>
            <person name="Betenbaugh M.J."/>
            <person name="Quake S.R."/>
            <person name="Famili I."/>
            <person name="Palsson B.O."/>
            <person name="Wang J."/>
        </authorList>
    </citation>
    <scope>NUCLEOTIDE SEQUENCE [LARGE SCALE GENOMIC DNA]</scope>
    <source>
        <strain evidence="2">CHO K1 cell line</strain>
    </source>
</reference>
<accession>G3GXX8</accession>